<keyword evidence="10" id="KW-1185">Reference proteome</keyword>
<keyword evidence="8" id="KW-0732">Signal</keyword>
<dbReference type="InterPro" id="IPR008795">
    <property type="entry name" value="Prominin"/>
</dbReference>
<evidence type="ECO:0000313" key="9">
    <source>
        <dbReference type="Ensembl" id="ENSOCUP00000033078.1"/>
    </source>
</evidence>
<dbReference type="Pfam" id="PF05478">
    <property type="entry name" value="Prominin"/>
    <property type="match status" value="1"/>
</dbReference>
<evidence type="ECO:0000256" key="6">
    <source>
        <dbReference type="ARBA" id="ARBA00023180"/>
    </source>
</evidence>
<keyword evidence="4 7" id="KW-1133">Transmembrane helix</keyword>
<dbReference type="GO" id="GO:0031528">
    <property type="term" value="C:microvillus membrane"/>
    <property type="evidence" value="ECO:0007669"/>
    <property type="project" value="UniProtKB-SubCell"/>
</dbReference>
<dbReference type="EMBL" id="AAGW02010044">
    <property type="status" value="NOT_ANNOTATED_CDS"/>
    <property type="molecule type" value="Genomic_DNA"/>
</dbReference>
<reference evidence="9" key="3">
    <citation type="submission" date="2025-09" db="UniProtKB">
        <authorList>
            <consortium name="Ensembl"/>
        </authorList>
    </citation>
    <scope>IDENTIFICATION</scope>
    <source>
        <strain evidence="9">Thorbecke</strain>
    </source>
</reference>
<dbReference type="GO" id="GO:0042622">
    <property type="term" value="C:photoreceptor outer segment membrane"/>
    <property type="evidence" value="ECO:0007669"/>
    <property type="project" value="Ensembl"/>
</dbReference>
<feature type="transmembrane region" description="Helical" evidence="7">
    <location>
        <begin position="158"/>
        <end position="179"/>
    </location>
</feature>
<dbReference type="EMBL" id="AAGW02010045">
    <property type="status" value="NOT_ANNOTATED_CDS"/>
    <property type="molecule type" value="Genomic_DNA"/>
</dbReference>
<dbReference type="GO" id="GO:0070062">
    <property type="term" value="C:extracellular exosome"/>
    <property type="evidence" value="ECO:0007669"/>
    <property type="project" value="Ensembl"/>
</dbReference>
<dbReference type="EMBL" id="AAGW02010046">
    <property type="status" value="NOT_ANNOTATED_CDS"/>
    <property type="molecule type" value="Genomic_DNA"/>
</dbReference>
<dbReference type="GO" id="GO:0071914">
    <property type="term" value="C:prominosome"/>
    <property type="evidence" value="ECO:0007669"/>
    <property type="project" value="TreeGrafter"/>
</dbReference>
<dbReference type="GO" id="GO:0042805">
    <property type="term" value="F:actinin binding"/>
    <property type="evidence" value="ECO:0007669"/>
    <property type="project" value="Ensembl"/>
</dbReference>
<sequence length="868" mass="97850">MAHLLGFLLLLLGLCGDLVSGGQPSAPRPLEALNYTLPTAKYRIQQAYEVGPIGALFRMVHVFLYVVQPHAFPEDTVRKIIQKKFEPSVDYEKPENIVLALKVVYYEMGIIICSFLGLLFILLMPLVGCFVCICRCCNKCGGKMHQREKEDMVFRRKCLGATLLVICILISLGIIYGFVANHQVRTRVKRTRRLADSTFRDLRTFLDQTPKQIKYILAQYNTTKDLAFSDLNNINSKLGGEICGQLKPVVIPVLDEIKAMATAIRETKEALESMKSSLDSLHSSSEQLNRSLTDVRTSVEQSLQDPQCLVQPGVETCSSIQTSLSQLQGNSELGQLPSVDAELNKVNDVLSTDLDGMVEQGYKSFNDIPERVQQQSTAVVAEIKKVLDSTGSEIDSVTQQLPIKETLDNFIGYMNESEKYLHDILPKVEEADSYWWLVCLIICFLLTLIIIFFNLGLLLGVCGYNRLATPTTRGCVSNTGGIFLMVGAGLSFLFSWILMLLVVVAFIVGANMEKLICEPYANRKLFRVLDTPYLLNEDWKYYLSGMVLSKPDIKLTFEQVYSDCKDDKGIYTTLQLQNRFNITEQLDIGQHTQKLVREFESMNINLDGIVLLDDSGKRNLQEFSECGIDKIDYASYLTQTGKSPTKVNLLSFAYDLEAKANHLPPGNLKNSMKEAAQNITAIHEQQVIPMEQSLVTLHRSVKTLQRTSGSLQKGVNKTLYSLDDAQNFITRNISSIIIKETKKFGRTIISHFEYYLQWVEYAITEKLASCKPVATALDSTVQVIFCTYLTDPLNLFWFGIGKATLLLLPALILGIKLAKYYRRMESEDVYDDDVETVPLKNMEHGNNGYHKDHFHGVHNPVLTRPLRY</sequence>
<dbReference type="Ensembl" id="ENSOCUT00000058681.1">
    <property type="protein sequence ID" value="ENSOCUP00000033078.1"/>
    <property type="gene ID" value="ENSOCUG00000016642.4"/>
</dbReference>
<feature type="signal peptide" evidence="8">
    <location>
        <begin position="1"/>
        <end position="21"/>
    </location>
</feature>
<dbReference type="FunCoup" id="A0A5F9CHF3">
    <property type="interactions" value="15"/>
</dbReference>
<keyword evidence="6" id="KW-0325">Glycoprotein</keyword>
<evidence type="ECO:0000256" key="8">
    <source>
        <dbReference type="SAM" id="SignalP"/>
    </source>
</evidence>
<dbReference type="InParanoid" id="A0A5F9CHF3"/>
<comment type="subcellular location">
    <subcellularLocation>
        <location evidence="1">Cell projection</location>
        <location evidence="1">Microvillus membrane</location>
        <topology evidence="1">Multi-pass membrane protein</topology>
    </subcellularLocation>
</comment>
<dbReference type="PANTHER" id="PTHR22730">
    <property type="entry name" value="PROMININ PROM PROTEIN"/>
    <property type="match status" value="1"/>
</dbReference>
<proteinExistence type="inferred from homology"/>
<reference evidence="9" key="2">
    <citation type="submission" date="2025-08" db="UniProtKB">
        <authorList>
            <consortium name="Ensembl"/>
        </authorList>
    </citation>
    <scope>IDENTIFICATION</scope>
    <source>
        <strain evidence="9">Thorbecke</strain>
    </source>
</reference>
<dbReference type="Bgee" id="ENSOCUG00000016642">
    <property type="expression patterns" value="Expressed in testis and 15 other cell types or tissues"/>
</dbReference>
<dbReference type="GO" id="GO:2000768">
    <property type="term" value="P:positive regulation of nephron tubule epithelial cell differentiation"/>
    <property type="evidence" value="ECO:0007669"/>
    <property type="project" value="Ensembl"/>
</dbReference>
<dbReference type="GO" id="GO:0016324">
    <property type="term" value="C:apical plasma membrane"/>
    <property type="evidence" value="ECO:0007669"/>
    <property type="project" value="TreeGrafter"/>
</dbReference>
<keyword evidence="5 7" id="KW-0472">Membrane</keyword>
<dbReference type="GO" id="GO:0009986">
    <property type="term" value="C:cell surface"/>
    <property type="evidence" value="ECO:0007669"/>
    <property type="project" value="Ensembl"/>
</dbReference>
<organism evidence="9 10">
    <name type="scientific">Oryctolagus cuniculus</name>
    <name type="common">Rabbit</name>
    <dbReference type="NCBI Taxonomy" id="9986"/>
    <lineage>
        <taxon>Eukaryota</taxon>
        <taxon>Metazoa</taxon>
        <taxon>Chordata</taxon>
        <taxon>Craniata</taxon>
        <taxon>Vertebrata</taxon>
        <taxon>Euteleostomi</taxon>
        <taxon>Mammalia</taxon>
        <taxon>Eutheria</taxon>
        <taxon>Euarchontoglires</taxon>
        <taxon>Glires</taxon>
        <taxon>Lagomorpha</taxon>
        <taxon>Leporidae</taxon>
        <taxon>Oryctolagus</taxon>
    </lineage>
</organism>
<dbReference type="GO" id="GO:0072112">
    <property type="term" value="P:podocyte differentiation"/>
    <property type="evidence" value="ECO:0007669"/>
    <property type="project" value="Ensembl"/>
</dbReference>
<dbReference type="EMBL" id="AAGW02010043">
    <property type="status" value="NOT_ANNOTATED_CDS"/>
    <property type="molecule type" value="Genomic_DNA"/>
</dbReference>
<dbReference type="GO" id="GO:0045494">
    <property type="term" value="P:photoreceptor cell maintenance"/>
    <property type="evidence" value="ECO:0007669"/>
    <property type="project" value="Ensembl"/>
</dbReference>
<feature type="chain" id="PRO_5023853191" evidence="8">
    <location>
        <begin position="22"/>
        <end position="868"/>
    </location>
</feature>
<protein>
    <submittedName>
        <fullName evidence="9">Prominin 1</fullName>
    </submittedName>
</protein>
<dbReference type="GO" id="GO:0005783">
    <property type="term" value="C:endoplasmic reticulum"/>
    <property type="evidence" value="ECO:0007669"/>
    <property type="project" value="Ensembl"/>
</dbReference>
<evidence type="ECO:0000256" key="2">
    <source>
        <dbReference type="ARBA" id="ARBA00006058"/>
    </source>
</evidence>
<dbReference type="Proteomes" id="UP000001811">
    <property type="component" value="Chromosome 2"/>
</dbReference>
<feature type="transmembrane region" description="Helical" evidence="7">
    <location>
        <begin position="108"/>
        <end position="137"/>
    </location>
</feature>
<feature type="transmembrane region" description="Helical" evidence="7">
    <location>
        <begin position="795"/>
        <end position="815"/>
    </location>
</feature>
<evidence type="ECO:0000256" key="5">
    <source>
        <dbReference type="ARBA" id="ARBA00023136"/>
    </source>
</evidence>
<dbReference type="PANTHER" id="PTHR22730:SF3">
    <property type="entry name" value="PROMININ-1"/>
    <property type="match status" value="1"/>
</dbReference>
<dbReference type="GO" id="GO:0060219">
    <property type="term" value="P:camera-type eye photoreceptor cell differentiation"/>
    <property type="evidence" value="ECO:0007669"/>
    <property type="project" value="Ensembl"/>
</dbReference>
<dbReference type="GO" id="GO:0072139">
    <property type="term" value="P:glomerular parietal epithelial cell differentiation"/>
    <property type="evidence" value="ECO:0007669"/>
    <property type="project" value="Ensembl"/>
</dbReference>
<gene>
    <name evidence="9" type="primary">PROM1</name>
</gene>
<evidence type="ECO:0000256" key="1">
    <source>
        <dbReference type="ARBA" id="ARBA00004475"/>
    </source>
</evidence>
<reference evidence="9 10" key="1">
    <citation type="journal article" date="2011" name="Nature">
        <title>A high-resolution map of human evolutionary constraint using 29 mammals.</title>
        <authorList>
            <person name="Lindblad-Toh K."/>
            <person name="Garber M."/>
            <person name="Zuk O."/>
            <person name="Lin M.F."/>
            <person name="Parker B.J."/>
            <person name="Washietl S."/>
            <person name="Kheradpour P."/>
            <person name="Ernst J."/>
            <person name="Jordan G."/>
            <person name="Mauceli E."/>
            <person name="Ward L.D."/>
            <person name="Lowe C.B."/>
            <person name="Holloway A.K."/>
            <person name="Clamp M."/>
            <person name="Gnerre S."/>
            <person name="Alfoldi J."/>
            <person name="Beal K."/>
            <person name="Chang J."/>
            <person name="Clawson H."/>
            <person name="Cuff J."/>
            <person name="Di Palma F."/>
            <person name="Fitzgerald S."/>
            <person name="Flicek P."/>
            <person name="Guttman M."/>
            <person name="Hubisz M.J."/>
            <person name="Jaffe D.B."/>
            <person name="Jungreis I."/>
            <person name="Kent W.J."/>
            <person name="Kostka D."/>
            <person name="Lara M."/>
            <person name="Martins A.L."/>
            <person name="Massingham T."/>
            <person name="Moltke I."/>
            <person name="Raney B.J."/>
            <person name="Rasmussen M.D."/>
            <person name="Robinson J."/>
            <person name="Stark A."/>
            <person name="Vilella A.J."/>
            <person name="Wen J."/>
            <person name="Xie X."/>
            <person name="Zody M.C."/>
            <person name="Baldwin J."/>
            <person name="Bloom T."/>
            <person name="Chin C.W."/>
            <person name="Heiman D."/>
            <person name="Nicol R."/>
            <person name="Nusbaum C."/>
            <person name="Young S."/>
            <person name="Wilkinson J."/>
            <person name="Worley K.C."/>
            <person name="Kovar C.L."/>
            <person name="Muzny D.M."/>
            <person name="Gibbs R.A."/>
            <person name="Cree A."/>
            <person name="Dihn H.H."/>
            <person name="Fowler G."/>
            <person name="Jhangiani S."/>
            <person name="Joshi V."/>
            <person name="Lee S."/>
            <person name="Lewis L.R."/>
            <person name="Nazareth L.V."/>
            <person name="Okwuonu G."/>
            <person name="Santibanez J."/>
            <person name="Warren W.C."/>
            <person name="Mardis E.R."/>
            <person name="Weinstock G.M."/>
            <person name="Wilson R.K."/>
            <person name="Delehaunty K."/>
            <person name="Dooling D."/>
            <person name="Fronik C."/>
            <person name="Fulton L."/>
            <person name="Fulton B."/>
            <person name="Graves T."/>
            <person name="Minx P."/>
            <person name="Sodergren E."/>
            <person name="Birney E."/>
            <person name="Margulies E.H."/>
            <person name="Herrero J."/>
            <person name="Green E.D."/>
            <person name="Haussler D."/>
            <person name="Siepel A."/>
            <person name="Goldman N."/>
            <person name="Pollard K.S."/>
            <person name="Pedersen J.S."/>
            <person name="Lander E.S."/>
            <person name="Kellis M."/>
        </authorList>
    </citation>
    <scope>NUCLEOTIDE SEQUENCE [LARGE SCALE GENOMIC DNA]</scope>
    <source>
        <strain evidence="9 10">Thorbecke inbred</strain>
    </source>
</reference>
<evidence type="ECO:0000256" key="4">
    <source>
        <dbReference type="ARBA" id="ARBA00022989"/>
    </source>
</evidence>
<keyword evidence="3 7" id="KW-0812">Transmembrane</keyword>
<comment type="similarity">
    <text evidence="2">Belongs to the prominin family.</text>
</comment>
<dbReference type="GO" id="GO:0005793">
    <property type="term" value="C:endoplasmic reticulum-Golgi intermediate compartment"/>
    <property type="evidence" value="ECO:0007669"/>
    <property type="project" value="Ensembl"/>
</dbReference>
<feature type="transmembrane region" description="Helical" evidence="7">
    <location>
        <begin position="434"/>
        <end position="461"/>
    </location>
</feature>
<dbReference type="GO" id="GO:0045296">
    <property type="term" value="F:cadherin binding"/>
    <property type="evidence" value="ECO:0007669"/>
    <property type="project" value="Ensembl"/>
</dbReference>
<dbReference type="AlphaFoldDB" id="A0A5F9CHF3"/>
<accession>A0A5F9CHF3</accession>
<evidence type="ECO:0000256" key="3">
    <source>
        <dbReference type="ARBA" id="ARBA00022692"/>
    </source>
</evidence>
<feature type="transmembrane region" description="Helical" evidence="7">
    <location>
        <begin position="482"/>
        <end position="508"/>
    </location>
</feature>
<evidence type="ECO:0000313" key="10">
    <source>
        <dbReference type="Proteomes" id="UP000001811"/>
    </source>
</evidence>
<dbReference type="GO" id="GO:0015485">
    <property type="term" value="F:cholesterol binding"/>
    <property type="evidence" value="ECO:0007669"/>
    <property type="project" value="TreeGrafter"/>
</dbReference>
<dbReference type="STRING" id="9986.ENSOCUP00000033078"/>
<dbReference type="GeneTree" id="ENSGT00530000063586"/>
<name>A0A5F9CHF3_RABIT</name>
<evidence type="ECO:0000256" key="7">
    <source>
        <dbReference type="SAM" id="Phobius"/>
    </source>
</evidence>